<name>A0A6C0F3A1_9ZZZZ</name>
<reference evidence="2" key="1">
    <citation type="journal article" date="2020" name="Nature">
        <title>Giant virus diversity and host interactions through global metagenomics.</title>
        <authorList>
            <person name="Schulz F."/>
            <person name="Roux S."/>
            <person name="Paez-Espino D."/>
            <person name="Jungbluth S."/>
            <person name="Walsh D.A."/>
            <person name="Denef V.J."/>
            <person name="McMahon K.D."/>
            <person name="Konstantinidis K.T."/>
            <person name="Eloe-Fadrosh E.A."/>
            <person name="Kyrpides N.C."/>
            <person name="Woyke T."/>
        </authorList>
    </citation>
    <scope>NUCLEOTIDE SEQUENCE</scope>
    <source>
        <strain evidence="2">GVMAG-M-3300009180-45</strain>
    </source>
</reference>
<evidence type="ECO:0000256" key="1">
    <source>
        <dbReference type="SAM" id="MobiDB-lite"/>
    </source>
</evidence>
<feature type="compositionally biased region" description="Basic and acidic residues" evidence="1">
    <location>
        <begin position="162"/>
        <end position="172"/>
    </location>
</feature>
<proteinExistence type="predicted"/>
<sequence>MCDLFPNVDPNHPPVRDTRMDPEDQIVVGAQVCIRPTKIDDEEYEYYQEHPDEAAADGYSGPEHGPEQVQRGRVLRIVPFNPRIHDYQYYTIQNDTIDTSMDYPWFDVVLFEADKPKQKSRGVRNARLVGEYAKLPHGVESLIASNLSGIEGKNAAQQGDILAKRTGIDRKGYSGGRRRTRRGRKTRRKSLRQRK</sequence>
<dbReference type="EMBL" id="MN739023">
    <property type="protein sequence ID" value="QHT35582.1"/>
    <property type="molecule type" value="Genomic_DNA"/>
</dbReference>
<feature type="region of interest" description="Disordered" evidence="1">
    <location>
        <begin position="1"/>
        <end position="21"/>
    </location>
</feature>
<evidence type="ECO:0000313" key="2">
    <source>
        <dbReference type="EMBL" id="QHT35582.1"/>
    </source>
</evidence>
<feature type="compositionally biased region" description="Basic residues" evidence="1">
    <location>
        <begin position="176"/>
        <end position="195"/>
    </location>
</feature>
<dbReference type="AlphaFoldDB" id="A0A6C0F3A1"/>
<accession>A0A6C0F3A1</accession>
<feature type="region of interest" description="Disordered" evidence="1">
    <location>
        <begin position="155"/>
        <end position="195"/>
    </location>
</feature>
<organism evidence="2">
    <name type="scientific">viral metagenome</name>
    <dbReference type="NCBI Taxonomy" id="1070528"/>
    <lineage>
        <taxon>unclassified sequences</taxon>
        <taxon>metagenomes</taxon>
        <taxon>organismal metagenomes</taxon>
    </lineage>
</organism>
<protein>
    <submittedName>
        <fullName evidence="2">Uncharacterized protein</fullName>
    </submittedName>
</protein>